<feature type="compositionally biased region" description="Basic and acidic residues" evidence="4">
    <location>
        <begin position="196"/>
        <end position="219"/>
    </location>
</feature>
<dbReference type="EMBL" id="JACXWY010000002">
    <property type="protein sequence ID" value="MBD3845086.1"/>
    <property type="molecule type" value="Genomic_DNA"/>
</dbReference>
<sequence>MRQTCRSGLTEAALDPLESIARHDRALAACNALIDKGGLAGDALAAALLDRADLLAPGTGAIYARALADYDRAIALAPTLAVAFWKRGKAHLFYMRDLPRALSDLDTAIRLDPAQAEFLVTRASIQASLGESDKALADLDRAVALAPGLEKARTVRGLTYFNRGDTARAIADFSEAIRLAPESDANYRFRAAARHAAKDEDGARADEAKAKELSARDTGRPAGVTRP</sequence>
<keyword evidence="1" id="KW-0677">Repeat</keyword>
<dbReference type="SMART" id="SM00028">
    <property type="entry name" value="TPR"/>
    <property type="match status" value="4"/>
</dbReference>
<feature type="repeat" description="TPR" evidence="3">
    <location>
        <begin position="150"/>
        <end position="183"/>
    </location>
</feature>
<accession>A0A927E903</accession>
<dbReference type="InterPro" id="IPR011990">
    <property type="entry name" value="TPR-like_helical_dom_sf"/>
</dbReference>
<name>A0A927E903_9HYPH</name>
<evidence type="ECO:0008006" key="7">
    <source>
        <dbReference type="Google" id="ProtNLM"/>
    </source>
</evidence>
<feature type="region of interest" description="Disordered" evidence="4">
    <location>
        <begin position="195"/>
        <end position="227"/>
    </location>
</feature>
<dbReference type="SUPFAM" id="SSF48452">
    <property type="entry name" value="TPR-like"/>
    <property type="match status" value="1"/>
</dbReference>
<evidence type="ECO:0000256" key="1">
    <source>
        <dbReference type="ARBA" id="ARBA00022737"/>
    </source>
</evidence>
<protein>
    <recommendedName>
        <fullName evidence="7">Tetratricopeptide repeat protein</fullName>
    </recommendedName>
</protein>
<keyword evidence="2 3" id="KW-0802">TPR repeat</keyword>
<evidence type="ECO:0000313" key="5">
    <source>
        <dbReference type="EMBL" id="MBD3845086.1"/>
    </source>
</evidence>
<evidence type="ECO:0000256" key="3">
    <source>
        <dbReference type="PROSITE-ProRule" id="PRU00339"/>
    </source>
</evidence>
<organism evidence="5 6">
    <name type="scientific">Bosea spartocytisi</name>
    <dbReference type="NCBI Taxonomy" id="2773451"/>
    <lineage>
        <taxon>Bacteria</taxon>
        <taxon>Pseudomonadati</taxon>
        <taxon>Pseudomonadota</taxon>
        <taxon>Alphaproteobacteria</taxon>
        <taxon>Hyphomicrobiales</taxon>
        <taxon>Boseaceae</taxon>
        <taxon>Bosea</taxon>
    </lineage>
</organism>
<dbReference type="Gene3D" id="1.25.40.10">
    <property type="entry name" value="Tetratricopeptide repeat domain"/>
    <property type="match status" value="2"/>
</dbReference>
<dbReference type="PANTHER" id="PTHR44858">
    <property type="entry name" value="TETRATRICOPEPTIDE REPEAT PROTEIN 6"/>
    <property type="match status" value="1"/>
</dbReference>
<keyword evidence="6" id="KW-1185">Reference proteome</keyword>
<dbReference type="GO" id="GO:0046813">
    <property type="term" value="P:receptor-mediated virion attachment to host cell"/>
    <property type="evidence" value="ECO:0007669"/>
    <property type="project" value="TreeGrafter"/>
</dbReference>
<dbReference type="InterPro" id="IPR050498">
    <property type="entry name" value="Ycf3"/>
</dbReference>
<dbReference type="Pfam" id="PF13181">
    <property type="entry name" value="TPR_8"/>
    <property type="match status" value="1"/>
</dbReference>
<evidence type="ECO:0000256" key="2">
    <source>
        <dbReference type="ARBA" id="ARBA00022803"/>
    </source>
</evidence>
<dbReference type="InterPro" id="IPR019734">
    <property type="entry name" value="TPR_rpt"/>
</dbReference>
<reference evidence="5" key="1">
    <citation type="submission" date="2020-09" db="EMBL/GenBank/DDBJ databases">
        <title>Bosea spartocytisi sp. nov. a root nodule endophyte of Spartocytisus supranubius in the high mountain ecosystem fo the Teide National Park (Canary Islands, Spain).</title>
        <authorList>
            <person name="Pulido-Suarez L."/>
            <person name="Peix A."/>
            <person name="Igual J.M."/>
            <person name="Socas-Perez N."/>
            <person name="Velazquez E."/>
            <person name="Flores-Felix J.D."/>
            <person name="Leon-Barrios M."/>
        </authorList>
    </citation>
    <scope>NUCLEOTIDE SEQUENCE</scope>
    <source>
        <strain evidence="5">SSUT16</strain>
    </source>
</reference>
<dbReference type="Pfam" id="PF13432">
    <property type="entry name" value="TPR_16"/>
    <property type="match status" value="1"/>
</dbReference>
<evidence type="ECO:0000256" key="4">
    <source>
        <dbReference type="SAM" id="MobiDB-lite"/>
    </source>
</evidence>
<dbReference type="GO" id="GO:0009279">
    <property type="term" value="C:cell outer membrane"/>
    <property type="evidence" value="ECO:0007669"/>
    <property type="project" value="TreeGrafter"/>
</dbReference>
<dbReference type="RefSeq" id="WP_191123570.1">
    <property type="nucleotide sequence ID" value="NZ_JACXWY010000002.1"/>
</dbReference>
<dbReference type="Proteomes" id="UP000619295">
    <property type="component" value="Unassembled WGS sequence"/>
</dbReference>
<proteinExistence type="predicted"/>
<dbReference type="PROSITE" id="PS50005">
    <property type="entry name" value="TPR"/>
    <property type="match status" value="1"/>
</dbReference>
<evidence type="ECO:0000313" key="6">
    <source>
        <dbReference type="Proteomes" id="UP000619295"/>
    </source>
</evidence>
<comment type="caution">
    <text evidence="5">The sequence shown here is derived from an EMBL/GenBank/DDBJ whole genome shotgun (WGS) entry which is preliminary data.</text>
</comment>
<gene>
    <name evidence="5" type="ORF">IED13_05215</name>
</gene>
<dbReference type="AlphaFoldDB" id="A0A927E903"/>
<dbReference type="PANTHER" id="PTHR44858:SF1">
    <property type="entry name" value="UDP-N-ACETYLGLUCOSAMINE--PEPTIDE N-ACETYLGLUCOSAMINYLTRANSFERASE SPINDLY-RELATED"/>
    <property type="match status" value="1"/>
</dbReference>